<evidence type="ECO:0008006" key="4">
    <source>
        <dbReference type="Google" id="ProtNLM"/>
    </source>
</evidence>
<gene>
    <name evidence="2" type="ORF">EZE20_16705</name>
</gene>
<feature type="coiled-coil region" evidence="1">
    <location>
        <begin position="13"/>
        <end position="70"/>
    </location>
</feature>
<proteinExistence type="predicted"/>
<evidence type="ECO:0000313" key="2">
    <source>
        <dbReference type="EMBL" id="TDB63405.1"/>
    </source>
</evidence>
<dbReference type="EMBL" id="SMJU01000010">
    <property type="protein sequence ID" value="TDB63405.1"/>
    <property type="molecule type" value="Genomic_DNA"/>
</dbReference>
<sequence length="149" mass="17106">MEINKQRIVTDYKTHLNERLINIQEDMRRLREAAGINADDNMSENYESNKQEMLNEMSDLQTHFEFLEESAALFNRIDYGSDFDEVLPGALVVTDTHVFLVGMSGEFLSDGKKIHGISTSAPIYAQMKNKKQGESFSVNGRTYQVREVY</sequence>
<dbReference type="Proteomes" id="UP000295706">
    <property type="component" value="Unassembled WGS sequence"/>
</dbReference>
<evidence type="ECO:0000256" key="1">
    <source>
        <dbReference type="SAM" id="Coils"/>
    </source>
</evidence>
<dbReference type="RefSeq" id="WP_132119741.1">
    <property type="nucleotide sequence ID" value="NZ_SMJU01000010.1"/>
</dbReference>
<dbReference type="AlphaFoldDB" id="A0A4V6P8L4"/>
<keyword evidence="1" id="KW-0175">Coiled coil</keyword>
<organism evidence="2 3">
    <name type="scientific">Arundinibacter roseus</name>
    <dbReference type="NCBI Taxonomy" id="2070510"/>
    <lineage>
        <taxon>Bacteria</taxon>
        <taxon>Pseudomonadati</taxon>
        <taxon>Bacteroidota</taxon>
        <taxon>Cytophagia</taxon>
        <taxon>Cytophagales</taxon>
        <taxon>Spirosomataceae</taxon>
        <taxon>Arundinibacter</taxon>
    </lineage>
</organism>
<reference evidence="2 3" key="1">
    <citation type="submission" date="2019-02" db="EMBL/GenBank/DDBJ databases">
        <title>Arundinibacter roseus gen. nov., sp. nov., a new member of the family Cytophagaceae.</title>
        <authorList>
            <person name="Szuroczki S."/>
            <person name="Khayer B."/>
            <person name="Sproer C."/>
            <person name="Toumi M."/>
            <person name="Szabo A."/>
            <person name="Felfoldi T."/>
            <person name="Schumann P."/>
            <person name="Toth E."/>
        </authorList>
    </citation>
    <scope>NUCLEOTIDE SEQUENCE [LARGE SCALE GENOMIC DNA]</scope>
    <source>
        <strain evidence="2 3">DMA-k-7a</strain>
    </source>
</reference>
<name>A0A4V6P8L4_9BACT</name>
<evidence type="ECO:0000313" key="3">
    <source>
        <dbReference type="Proteomes" id="UP000295706"/>
    </source>
</evidence>
<keyword evidence="3" id="KW-1185">Reference proteome</keyword>
<accession>A0A4V6P8L4</accession>
<comment type="caution">
    <text evidence="2">The sequence shown here is derived from an EMBL/GenBank/DDBJ whole genome shotgun (WGS) entry which is preliminary data.</text>
</comment>
<protein>
    <recommendedName>
        <fullName evidence="4">Transcription elongation factor</fullName>
    </recommendedName>
</protein>
<dbReference type="OrthoDB" id="667380at2"/>